<organism evidence="1 2">
    <name type="scientific">Cucurbitaria berberidis CBS 394.84</name>
    <dbReference type="NCBI Taxonomy" id="1168544"/>
    <lineage>
        <taxon>Eukaryota</taxon>
        <taxon>Fungi</taxon>
        <taxon>Dikarya</taxon>
        <taxon>Ascomycota</taxon>
        <taxon>Pezizomycotina</taxon>
        <taxon>Dothideomycetes</taxon>
        <taxon>Pleosporomycetidae</taxon>
        <taxon>Pleosporales</taxon>
        <taxon>Pleosporineae</taxon>
        <taxon>Cucurbitariaceae</taxon>
        <taxon>Cucurbitaria</taxon>
    </lineage>
</organism>
<comment type="caution">
    <text evidence="1">The sequence shown here is derived from an EMBL/GenBank/DDBJ whole genome shotgun (WGS) entry which is preliminary data.</text>
</comment>
<evidence type="ECO:0000313" key="2">
    <source>
        <dbReference type="Proteomes" id="UP000800039"/>
    </source>
</evidence>
<dbReference type="OrthoDB" id="309640at2759"/>
<dbReference type="InterPro" id="IPR006175">
    <property type="entry name" value="YjgF/YER057c/UK114"/>
</dbReference>
<dbReference type="PANTHER" id="PTHR43857:SF1">
    <property type="entry name" value="YJGH FAMILY PROTEIN"/>
    <property type="match status" value="1"/>
</dbReference>
<dbReference type="PANTHER" id="PTHR43857">
    <property type="entry name" value="BLR7761 PROTEIN"/>
    <property type="match status" value="1"/>
</dbReference>
<evidence type="ECO:0000313" key="1">
    <source>
        <dbReference type="EMBL" id="KAF1843686.1"/>
    </source>
</evidence>
<accession>A0A9P4GE75</accession>
<dbReference type="InterPro" id="IPR035959">
    <property type="entry name" value="RutC-like_sf"/>
</dbReference>
<dbReference type="EMBL" id="ML976617">
    <property type="protein sequence ID" value="KAF1843686.1"/>
    <property type="molecule type" value="Genomic_DNA"/>
</dbReference>
<dbReference type="Proteomes" id="UP000800039">
    <property type="component" value="Unassembled WGS sequence"/>
</dbReference>
<sequence>MPPSTSTSKLGAHGFSFWNWPGAGEAAAEQMGLSHAVVIPANARTIVVGGQVGIRDDGKVPSSIEEEVLEAFDHVERALKAAGLKEDAWEFVYKVNVVFADSENHPELGPSLGKAMQKYCKGTRPAVTGYTVQSLFMPSLHIEVEVQAFLP</sequence>
<name>A0A9P4GE75_9PLEO</name>
<dbReference type="Pfam" id="PF01042">
    <property type="entry name" value="Ribonuc_L-PSP"/>
    <property type="match status" value="1"/>
</dbReference>
<proteinExistence type="predicted"/>
<dbReference type="Gene3D" id="3.30.1330.40">
    <property type="entry name" value="RutC-like"/>
    <property type="match status" value="1"/>
</dbReference>
<dbReference type="RefSeq" id="XP_040786249.1">
    <property type="nucleotide sequence ID" value="XM_040938368.1"/>
</dbReference>
<dbReference type="GeneID" id="63855623"/>
<dbReference type="SUPFAM" id="SSF55298">
    <property type="entry name" value="YjgF-like"/>
    <property type="match status" value="1"/>
</dbReference>
<reference evidence="1" key="1">
    <citation type="submission" date="2020-01" db="EMBL/GenBank/DDBJ databases">
        <authorList>
            <consortium name="DOE Joint Genome Institute"/>
            <person name="Haridas S."/>
            <person name="Albert R."/>
            <person name="Binder M."/>
            <person name="Bloem J."/>
            <person name="Labutti K."/>
            <person name="Salamov A."/>
            <person name="Andreopoulos B."/>
            <person name="Baker S.E."/>
            <person name="Barry K."/>
            <person name="Bills G."/>
            <person name="Bluhm B.H."/>
            <person name="Cannon C."/>
            <person name="Castanera R."/>
            <person name="Culley D.E."/>
            <person name="Daum C."/>
            <person name="Ezra D."/>
            <person name="Gonzalez J.B."/>
            <person name="Henrissat B."/>
            <person name="Kuo A."/>
            <person name="Liang C."/>
            <person name="Lipzen A."/>
            <person name="Lutzoni F."/>
            <person name="Magnuson J."/>
            <person name="Mondo S."/>
            <person name="Nolan M."/>
            <person name="Ohm R."/>
            <person name="Pangilinan J."/>
            <person name="Park H.-J."/>
            <person name="Ramirez L."/>
            <person name="Alfaro M."/>
            <person name="Sun H."/>
            <person name="Tritt A."/>
            <person name="Yoshinaga Y."/>
            <person name="Zwiers L.-H."/>
            <person name="Turgeon B.G."/>
            <person name="Goodwin S.B."/>
            <person name="Spatafora J.W."/>
            <person name="Crous P.W."/>
            <person name="Grigoriev I.V."/>
        </authorList>
    </citation>
    <scope>NUCLEOTIDE SEQUENCE</scope>
    <source>
        <strain evidence="1">CBS 394.84</strain>
    </source>
</reference>
<gene>
    <name evidence="1" type="ORF">K460DRAFT_433395</name>
</gene>
<protein>
    <submittedName>
        <fullName evidence="1">YjgF-like protein</fullName>
    </submittedName>
</protein>
<keyword evidence="2" id="KW-1185">Reference proteome</keyword>
<dbReference type="AlphaFoldDB" id="A0A9P4GE75"/>